<dbReference type="Proteomes" id="UP001239267">
    <property type="component" value="Unassembled WGS sequence"/>
</dbReference>
<organism evidence="3 4">
    <name type="scientific">Pseudarthrobacter niigatensis</name>
    <dbReference type="NCBI Taxonomy" id="369935"/>
    <lineage>
        <taxon>Bacteria</taxon>
        <taxon>Bacillati</taxon>
        <taxon>Actinomycetota</taxon>
        <taxon>Actinomycetes</taxon>
        <taxon>Micrococcales</taxon>
        <taxon>Micrococcaceae</taxon>
        <taxon>Pseudarthrobacter</taxon>
    </lineage>
</organism>
<evidence type="ECO:0000313" key="3">
    <source>
        <dbReference type="EMBL" id="MDQ0144970.1"/>
    </source>
</evidence>
<keyword evidence="2" id="KW-0732">Signal</keyword>
<feature type="signal peptide" evidence="2">
    <location>
        <begin position="1"/>
        <end position="27"/>
    </location>
</feature>
<reference evidence="3 4" key="1">
    <citation type="submission" date="2023-07" db="EMBL/GenBank/DDBJ databases">
        <title>Sorghum-associated microbial communities from plants grown in Nebraska, USA.</title>
        <authorList>
            <person name="Schachtman D."/>
        </authorList>
    </citation>
    <scope>NUCLEOTIDE SEQUENCE [LARGE SCALE GENOMIC DNA]</scope>
    <source>
        <strain evidence="3 4">DS1001</strain>
    </source>
</reference>
<keyword evidence="1" id="KW-0812">Transmembrane</keyword>
<feature type="transmembrane region" description="Helical" evidence="1">
    <location>
        <begin position="218"/>
        <end position="238"/>
    </location>
</feature>
<protein>
    <submittedName>
        <fullName evidence="3">Uncharacterized protein</fullName>
    </submittedName>
</protein>
<name>A0AAJ1WEL6_9MICC</name>
<keyword evidence="1" id="KW-1133">Transmembrane helix</keyword>
<keyword evidence="4" id="KW-1185">Reference proteome</keyword>
<accession>A0AAJ1WEL6</accession>
<feature type="chain" id="PRO_5042556523" evidence="2">
    <location>
        <begin position="28"/>
        <end position="243"/>
    </location>
</feature>
<evidence type="ECO:0000313" key="4">
    <source>
        <dbReference type="Proteomes" id="UP001239267"/>
    </source>
</evidence>
<evidence type="ECO:0000256" key="1">
    <source>
        <dbReference type="SAM" id="Phobius"/>
    </source>
</evidence>
<proteinExistence type="predicted"/>
<keyword evidence="1" id="KW-0472">Membrane</keyword>
<evidence type="ECO:0000256" key="2">
    <source>
        <dbReference type="SAM" id="SignalP"/>
    </source>
</evidence>
<sequence length="243" mass="24132">MRESIGVFAATSFLMLTSALTPLPANADSGYVGGGDAYVAPPAPPVPTPPPGPTCTNPHPVSGCAVAPAPPAPASAPAPYVPATPAPIVPAPQPVNRVPAPVYVPPAPVVEPQTVYVAPAGVPGYQAPGTPDEARGVYTVYEVPAAVGKALEAPIDIEGEALPAAAEEAPSVEAPLASVTVPEQSVPPAIPLPASDEGDGVGTTEVIPVSSDASIDSWWIIGAALVVLAAAAAASFLFRRSKV</sequence>
<comment type="caution">
    <text evidence="3">The sequence shown here is derived from an EMBL/GenBank/DDBJ whole genome shotgun (WGS) entry which is preliminary data.</text>
</comment>
<dbReference type="AlphaFoldDB" id="A0AAJ1WEL6"/>
<gene>
    <name evidence="3" type="ORF">J2T23_000853</name>
</gene>
<dbReference type="EMBL" id="JAUSTB010000002">
    <property type="protein sequence ID" value="MDQ0144970.1"/>
    <property type="molecule type" value="Genomic_DNA"/>
</dbReference>